<name>A0AAD7BZE0_9AGAR</name>
<evidence type="ECO:0000256" key="2">
    <source>
        <dbReference type="ARBA" id="ARBA00022630"/>
    </source>
</evidence>
<dbReference type="Proteomes" id="UP001221142">
    <property type="component" value="Unassembled WGS sequence"/>
</dbReference>
<dbReference type="Gene3D" id="3.40.50.720">
    <property type="entry name" value="NAD(P)-binding Rossmann-like Domain"/>
    <property type="match status" value="1"/>
</dbReference>
<feature type="region of interest" description="Disordered" evidence="6">
    <location>
        <begin position="369"/>
        <end position="395"/>
    </location>
</feature>
<evidence type="ECO:0000256" key="5">
    <source>
        <dbReference type="ARBA" id="ARBA00023002"/>
    </source>
</evidence>
<protein>
    <recommendedName>
        <fullName evidence="9">NADPH:adrenodoxin oxidoreductase, mitochondrial</fullName>
    </recommendedName>
</protein>
<comment type="caution">
    <text evidence="7">The sequence shown here is derived from an EMBL/GenBank/DDBJ whole genome shotgun (WGS) entry which is preliminary data.</text>
</comment>
<evidence type="ECO:0000256" key="3">
    <source>
        <dbReference type="ARBA" id="ARBA00022827"/>
    </source>
</evidence>
<evidence type="ECO:0000256" key="4">
    <source>
        <dbReference type="ARBA" id="ARBA00022857"/>
    </source>
</evidence>
<feature type="compositionally biased region" description="Pro residues" evidence="6">
    <location>
        <begin position="384"/>
        <end position="395"/>
    </location>
</feature>
<dbReference type="PANTHER" id="PTHR48467:SF1">
    <property type="entry name" value="GLUTAMATE SYNTHASE 1 [NADH], CHLOROPLASTIC-LIKE"/>
    <property type="match status" value="1"/>
</dbReference>
<evidence type="ECO:0000256" key="1">
    <source>
        <dbReference type="ARBA" id="ARBA00001974"/>
    </source>
</evidence>
<keyword evidence="5" id="KW-0560">Oxidoreductase</keyword>
<proteinExistence type="predicted"/>
<keyword evidence="4" id="KW-0521">NADP</keyword>
<comment type="cofactor">
    <cofactor evidence="1">
        <name>FAD</name>
        <dbReference type="ChEBI" id="CHEBI:57692"/>
    </cofactor>
</comment>
<accession>A0AAD7BZE0</accession>
<dbReference type="SUPFAM" id="SSF51971">
    <property type="entry name" value="Nucleotide-binding domain"/>
    <property type="match status" value="1"/>
</dbReference>
<dbReference type="Gene3D" id="3.50.50.60">
    <property type="entry name" value="FAD/NAD(P)-binding domain"/>
    <property type="match status" value="1"/>
</dbReference>
<evidence type="ECO:0008006" key="9">
    <source>
        <dbReference type="Google" id="ProtNLM"/>
    </source>
</evidence>
<dbReference type="PANTHER" id="PTHR48467">
    <property type="entry name" value="GLUTAMATE SYNTHASE 1 [NADH], CHLOROPLASTIC-LIKE"/>
    <property type="match status" value="1"/>
</dbReference>
<reference evidence="7" key="1">
    <citation type="submission" date="2023-03" db="EMBL/GenBank/DDBJ databases">
        <title>Massive genome expansion in bonnet fungi (Mycena s.s.) driven by repeated elements and novel gene families across ecological guilds.</title>
        <authorList>
            <consortium name="Lawrence Berkeley National Laboratory"/>
            <person name="Harder C.B."/>
            <person name="Miyauchi S."/>
            <person name="Viragh M."/>
            <person name="Kuo A."/>
            <person name="Thoen E."/>
            <person name="Andreopoulos B."/>
            <person name="Lu D."/>
            <person name="Skrede I."/>
            <person name="Drula E."/>
            <person name="Henrissat B."/>
            <person name="Morin E."/>
            <person name="Kohler A."/>
            <person name="Barry K."/>
            <person name="LaButti K."/>
            <person name="Morin E."/>
            <person name="Salamov A."/>
            <person name="Lipzen A."/>
            <person name="Mereny Z."/>
            <person name="Hegedus B."/>
            <person name="Baldrian P."/>
            <person name="Stursova M."/>
            <person name="Weitz H."/>
            <person name="Taylor A."/>
            <person name="Grigoriev I.V."/>
            <person name="Nagy L.G."/>
            <person name="Martin F."/>
            <person name="Kauserud H."/>
        </authorList>
    </citation>
    <scope>NUCLEOTIDE SEQUENCE</scope>
    <source>
        <strain evidence="7">9284</strain>
    </source>
</reference>
<evidence type="ECO:0000256" key="6">
    <source>
        <dbReference type="SAM" id="MobiDB-lite"/>
    </source>
</evidence>
<evidence type="ECO:0000313" key="8">
    <source>
        <dbReference type="Proteomes" id="UP001221142"/>
    </source>
</evidence>
<dbReference type="InterPro" id="IPR036188">
    <property type="entry name" value="FAD/NAD-bd_sf"/>
</dbReference>
<keyword evidence="8" id="KW-1185">Reference proteome</keyword>
<sequence length="454" mass="48653">MKVAIVGGGPAAFYVASRLLSRAPAARVHVFDRLWAPHGLVRYGVAPDHPEVKNCTHKFEAVAADPRFRFFGNVNVGLTPLPRGMEQVLQLPLADIQEHYSHLVFATGCPLPALHPALDPSPMCIPSLSFVHWYTQHPSAPPAPALERTRHVTLIGNGNVALDIARLLLTPVTHLEKYDVPQSVLGVLASSAVQHVSIVARRGPLQAAFTAKELREMLTLPDASMTPIPPALLTPPPEVTPTRQQSRILSLLAKGSTLPFVTTPKSWSLEFFKNPTGLGPRRDGLDLALEHTTLDSTGSAVPTGPAPSIHTDLVIPALGFRRAAGFPPRDLGAGSRVFAAGWALTGPKGVIADTMRHAYAVADALLESASSSSTEDQGEFRMNPSPPDTDDPPPAILSALSASAGGVVTSYADWLRIDAEEIRRGKLHGEGKERERMVCWEEARAFLRGPGASD</sequence>
<keyword evidence="3" id="KW-0274">FAD</keyword>
<organism evidence="7 8">
    <name type="scientific">Roridomyces roridus</name>
    <dbReference type="NCBI Taxonomy" id="1738132"/>
    <lineage>
        <taxon>Eukaryota</taxon>
        <taxon>Fungi</taxon>
        <taxon>Dikarya</taxon>
        <taxon>Basidiomycota</taxon>
        <taxon>Agaricomycotina</taxon>
        <taxon>Agaricomycetes</taxon>
        <taxon>Agaricomycetidae</taxon>
        <taxon>Agaricales</taxon>
        <taxon>Marasmiineae</taxon>
        <taxon>Mycenaceae</taxon>
        <taxon>Roridomyces</taxon>
    </lineage>
</organism>
<dbReference type="PRINTS" id="PR00419">
    <property type="entry name" value="ADXRDTASE"/>
</dbReference>
<dbReference type="InterPro" id="IPR055275">
    <property type="entry name" value="Ferredox_Rdtase"/>
</dbReference>
<dbReference type="EMBL" id="JARKIF010000007">
    <property type="protein sequence ID" value="KAJ7634832.1"/>
    <property type="molecule type" value="Genomic_DNA"/>
</dbReference>
<dbReference type="GO" id="GO:0016491">
    <property type="term" value="F:oxidoreductase activity"/>
    <property type="evidence" value="ECO:0007669"/>
    <property type="project" value="UniProtKB-KW"/>
</dbReference>
<gene>
    <name evidence="7" type="ORF">FB45DRAFT_910011</name>
</gene>
<dbReference type="AlphaFoldDB" id="A0AAD7BZE0"/>
<evidence type="ECO:0000313" key="7">
    <source>
        <dbReference type="EMBL" id="KAJ7634832.1"/>
    </source>
</evidence>
<keyword evidence="2" id="KW-0285">Flavoprotein</keyword>